<dbReference type="GO" id="GO:0004386">
    <property type="term" value="F:helicase activity"/>
    <property type="evidence" value="ECO:0007669"/>
    <property type="project" value="UniProtKB-KW"/>
</dbReference>
<dbReference type="GO" id="GO:0003677">
    <property type="term" value="F:DNA binding"/>
    <property type="evidence" value="ECO:0007669"/>
    <property type="project" value="InterPro"/>
</dbReference>
<keyword evidence="2" id="KW-0547">Nucleotide-binding</keyword>
<dbReference type="Gene3D" id="3.40.50.300">
    <property type="entry name" value="P-loop containing nucleotide triphosphate hydrolases"/>
    <property type="match status" value="2"/>
</dbReference>
<keyword evidence="2" id="KW-0067">ATP-binding</keyword>
<accession>A0A9Q3ME48</accession>
<proteinExistence type="predicted"/>
<gene>
    <name evidence="2" type="ORF">HJB63_18090</name>
</gene>
<sequence length="783" mass="87552">MSINLLPFQTRASDQITARYLELAADRRRPMEHQEWFIPFYQALSSVTGSGKTAILADTLSQLRSVLHSEPIVLWISKNKAVVDQAFANFETGGKYAHLIEQFTTTYLGAAKISEIIDDTQAVVMFATVGSFNRNKDSKETLRVHQKGQDENGETTWKLLADRKAPGSSRRRPLIVVYDEAHNLSDQQTDLLFELEPDIILAASATMRTPGKLGHVIDRLRHAGWSDKPIADEPGHTTKCLVTAVQTREPVREGLIKKQIILGGYATEMETTINDMIVEFNRTSQIATDLNVGFLPKAIYVCKTNVSQEDGVTDNPSSPFLERRAPPILIWRHLTEQLGISAGEIAVYGDLKVEHKISPLPADFKLFSGGEDDFAAFSAGNYRHIIFNQALQEGWDDPACAFAYVDKSMASPTQVEQIIGRVLRQPGAKHYSDPGLNTANFYIRTSGRQEFQKILDVVRRKISGETPEVQIDGFSNARDRARAQLRPKKHATVPEIHIDADAAVIPLVNAISTMHDYRSDKVNVLGPGELTRAVQQIGEKTGAAVETIQKEHSNRIVARWLIRRHMQSRYPEAVKTVDWADPKFDVLVEVTSAAAGALRAEAERLVDVYLSEAELAFEDSNLYTVPMIFARSENLEAFENAIHEGYSDLNPGEIEIARAIDKTGLLWARNPVNGGYSIPLLEKGDSRRFFPDFLVWKKDVIVAIDPKGKHLLATEAGKKLLAIRDEKGKQRVLVRFVTAGKWSHETMKQISQEGYSVWRLNTSSQMRCTHHTFVESAISKCLD</sequence>
<feature type="domain" description="Helicase/UvrB N-terminal" evidence="1">
    <location>
        <begin position="44"/>
        <end position="207"/>
    </location>
</feature>
<organism evidence="2 3">
    <name type="scientific">Rhizobium lentis</name>
    <dbReference type="NCBI Taxonomy" id="1138194"/>
    <lineage>
        <taxon>Bacteria</taxon>
        <taxon>Pseudomonadati</taxon>
        <taxon>Pseudomonadota</taxon>
        <taxon>Alphaproteobacteria</taxon>
        <taxon>Hyphomicrobiales</taxon>
        <taxon>Rhizobiaceae</taxon>
        <taxon>Rhizobium/Agrobacterium group</taxon>
        <taxon>Rhizobium</taxon>
    </lineage>
</organism>
<reference evidence="2" key="1">
    <citation type="submission" date="2020-04" db="EMBL/GenBank/DDBJ databases">
        <title>Global-level population genomics: horizontal gene transfer, symbiosis and evolution in Rhizobia.</title>
        <authorList>
            <person name="Gai Y."/>
        </authorList>
    </citation>
    <scope>NUCLEOTIDE SEQUENCE</scope>
    <source>
        <strain evidence="2">BLR57</strain>
    </source>
</reference>
<evidence type="ECO:0000313" key="2">
    <source>
        <dbReference type="EMBL" id="MBX5024476.1"/>
    </source>
</evidence>
<comment type="caution">
    <text evidence="2">The sequence shown here is derived from an EMBL/GenBank/DDBJ whole genome shotgun (WGS) entry which is preliminary data.</text>
</comment>
<keyword evidence="2" id="KW-0347">Helicase</keyword>
<dbReference type="EMBL" id="JABDYC010000005">
    <property type="protein sequence ID" value="MBX5024476.1"/>
    <property type="molecule type" value="Genomic_DNA"/>
</dbReference>
<dbReference type="GO" id="GO:0005524">
    <property type="term" value="F:ATP binding"/>
    <property type="evidence" value="ECO:0007669"/>
    <property type="project" value="InterPro"/>
</dbReference>
<protein>
    <submittedName>
        <fullName evidence="2">DEAD/DEAH box helicase family protein</fullName>
    </submittedName>
</protein>
<dbReference type="RefSeq" id="WP_221133776.1">
    <property type="nucleotide sequence ID" value="NZ_JABDYA010000007.1"/>
</dbReference>
<name>A0A9Q3ME48_9HYPH</name>
<dbReference type="Pfam" id="PF04851">
    <property type="entry name" value="ResIII"/>
    <property type="match status" value="1"/>
</dbReference>
<dbReference type="GO" id="GO:0016787">
    <property type="term" value="F:hydrolase activity"/>
    <property type="evidence" value="ECO:0007669"/>
    <property type="project" value="InterPro"/>
</dbReference>
<dbReference type="Proteomes" id="UP000749740">
    <property type="component" value="Unassembled WGS sequence"/>
</dbReference>
<keyword evidence="2" id="KW-0378">Hydrolase</keyword>
<dbReference type="SUPFAM" id="SSF52540">
    <property type="entry name" value="P-loop containing nucleoside triphosphate hydrolases"/>
    <property type="match status" value="1"/>
</dbReference>
<dbReference type="AlphaFoldDB" id="A0A9Q3ME48"/>
<dbReference type="InterPro" id="IPR006935">
    <property type="entry name" value="Helicase/UvrB_N"/>
</dbReference>
<evidence type="ECO:0000313" key="3">
    <source>
        <dbReference type="Proteomes" id="UP000749740"/>
    </source>
</evidence>
<evidence type="ECO:0000259" key="1">
    <source>
        <dbReference type="Pfam" id="PF04851"/>
    </source>
</evidence>
<dbReference type="InterPro" id="IPR027417">
    <property type="entry name" value="P-loop_NTPase"/>
</dbReference>